<dbReference type="GeneID" id="106811717"/>
<dbReference type="Pfam" id="PF13537">
    <property type="entry name" value="GATase_7"/>
    <property type="match status" value="1"/>
</dbReference>
<dbReference type="PROSITE" id="PS51278">
    <property type="entry name" value="GATASE_TYPE_2"/>
    <property type="match status" value="1"/>
</dbReference>
<keyword evidence="4" id="KW-0067">ATP-binding</keyword>
<dbReference type="Proteomes" id="UP000695022">
    <property type="component" value="Unplaced"/>
</dbReference>
<accession>A0ABM1EFE2</accession>
<evidence type="ECO:0000256" key="1">
    <source>
        <dbReference type="ARBA" id="ARBA00005187"/>
    </source>
</evidence>
<proteinExistence type="predicted"/>
<protein>
    <recommendedName>
        <fullName evidence="6">Glutamine-dependent asparagine synthetase</fullName>
    </recommendedName>
</protein>
<dbReference type="InterPro" id="IPR014729">
    <property type="entry name" value="Rossmann-like_a/b/a_fold"/>
</dbReference>
<dbReference type="InterPro" id="IPR050795">
    <property type="entry name" value="Asn_Synthetase"/>
</dbReference>
<organism evidence="8 9">
    <name type="scientific">Priapulus caudatus</name>
    <name type="common">Priapulid worm</name>
    <dbReference type="NCBI Taxonomy" id="37621"/>
    <lineage>
        <taxon>Eukaryota</taxon>
        <taxon>Metazoa</taxon>
        <taxon>Ecdysozoa</taxon>
        <taxon>Scalidophora</taxon>
        <taxon>Priapulida</taxon>
        <taxon>Priapulimorpha</taxon>
        <taxon>Priapulimorphida</taxon>
        <taxon>Priapulidae</taxon>
        <taxon>Priapulus</taxon>
    </lineage>
</organism>
<dbReference type="SUPFAM" id="SSF52402">
    <property type="entry name" value="Adenine nucleotide alpha hydrolases-like"/>
    <property type="match status" value="1"/>
</dbReference>
<dbReference type="InterPro" id="IPR001962">
    <property type="entry name" value="Asn_synthase"/>
</dbReference>
<keyword evidence="3" id="KW-0547">Nucleotide-binding</keyword>
<keyword evidence="5" id="KW-0061">Asparagine biosynthesis</keyword>
<evidence type="ECO:0000313" key="8">
    <source>
        <dbReference type="Proteomes" id="UP000695022"/>
    </source>
</evidence>
<sequence>MCGIWALFGSYAVITKQIANVLKVSYRGPDAFRIESNNHLFPHCCLAFHRLAIVDDLYGMQPMRVNMLPHLWLIYNGEIYNHKRVGFQHGFNFQTQSDGEVILHLYHEGGAEYAAARLDGVFAFCILDTEKKQVHIGRDTYGVRPAFKLLSDNGVLAICSEAKGARIIIQREETEGADAEVYAVNGLVHLTESMENAAPVEASLPSLQDTLRAIKWMTSGESKVTLIEQKQFQRYRCYAQIRVGWGKNFWQKSLQCENLAVTLTAAVKKRMMSDRRIGCLLSGGLDSSLIAALAVNAAKNEFVSYPIQTFSIGMEGSPDLAAAQKVADHIGSEHHRSRPGYHEFNYTNICSLADRAPRVNSMRSGFVDSELDVGGYPVGGAKEGVQRWRLVRRRHTWLRHLQKAPLRAKVSDKEMAEAAEKYPLNTPTTKEACYYRQIFESYYPDHGDWISYMWMPKWTEATDPSARTLRHYKS</sequence>
<evidence type="ECO:0000256" key="5">
    <source>
        <dbReference type="ARBA" id="ARBA00022888"/>
    </source>
</evidence>
<evidence type="ECO:0000256" key="2">
    <source>
        <dbReference type="ARBA" id="ARBA00022598"/>
    </source>
</evidence>
<feature type="domain" description="Glutamine amidotransferase type-2" evidence="7">
    <location>
        <begin position="2"/>
        <end position="187"/>
    </location>
</feature>
<dbReference type="PANTHER" id="PTHR11772">
    <property type="entry name" value="ASPARAGINE SYNTHETASE"/>
    <property type="match status" value="1"/>
</dbReference>
<evidence type="ECO:0000259" key="7">
    <source>
        <dbReference type="PROSITE" id="PS51278"/>
    </source>
</evidence>
<gene>
    <name evidence="9" type="primary">LOC106811717</name>
</gene>
<dbReference type="Gene3D" id="3.40.50.620">
    <property type="entry name" value="HUPs"/>
    <property type="match status" value="2"/>
</dbReference>
<dbReference type="InterPro" id="IPR017932">
    <property type="entry name" value="GATase_2_dom"/>
</dbReference>
<dbReference type="CDD" id="cd00712">
    <property type="entry name" value="AsnB"/>
    <property type="match status" value="1"/>
</dbReference>
<dbReference type="CDD" id="cd01991">
    <property type="entry name" value="Asn_synthase_B_C"/>
    <property type="match status" value="1"/>
</dbReference>
<comment type="pathway">
    <text evidence="1">Amino-acid biosynthesis; L-asparagine biosynthesis; L-asparagine from L-aspartate (L-Gln route): step 1/1.</text>
</comment>
<evidence type="ECO:0000256" key="3">
    <source>
        <dbReference type="ARBA" id="ARBA00022741"/>
    </source>
</evidence>
<keyword evidence="8" id="KW-1185">Reference proteome</keyword>
<dbReference type="Gene3D" id="3.60.20.10">
    <property type="entry name" value="Glutamine Phosphoribosylpyrophosphate, subunit 1, domain 1"/>
    <property type="match status" value="1"/>
</dbReference>
<evidence type="ECO:0000256" key="6">
    <source>
        <dbReference type="ARBA" id="ARBA00030234"/>
    </source>
</evidence>
<dbReference type="Pfam" id="PF00733">
    <property type="entry name" value="Asn_synthase"/>
    <property type="match status" value="1"/>
</dbReference>
<name>A0ABM1EFE2_PRICU</name>
<reference evidence="9" key="1">
    <citation type="submission" date="2025-08" db="UniProtKB">
        <authorList>
            <consortium name="RefSeq"/>
        </authorList>
    </citation>
    <scope>IDENTIFICATION</scope>
</reference>
<dbReference type="SUPFAM" id="SSF56235">
    <property type="entry name" value="N-terminal nucleophile aminohydrolases (Ntn hydrolases)"/>
    <property type="match status" value="1"/>
</dbReference>
<keyword evidence="2" id="KW-0436">Ligase</keyword>
<evidence type="ECO:0000313" key="9">
    <source>
        <dbReference type="RefSeq" id="XP_014670913.1"/>
    </source>
</evidence>
<dbReference type="PANTHER" id="PTHR11772:SF23">
    <property type="entry name" value="ASPARAGINE SYNTHETASE [GLUTAMINE-HYDROLYZING]"/>
    <property type="match status" value="1"/>
</dbReference>
<dbReference type="InterPro" id="IPR029055">
    <property type="entry name" value="Ntn_hydrolases_N"/>
</dbReference>
<keyword evidence="5" id="KW-0028">Amino-acid biosynthesis</keyword>
<dbReference type="RefSeq" id="XP_014670913.1">
    <property type="nucleotide sequence ID" value="XM_014815427.1"/>
</dbReference>
<evidence type="ECO:0000256" key="4">
    <source>
        <dbReference type="ARBA" id="ARBA00022840"/>
    </source>
</evidence>
<dbReference type="InterPro" id="IPR033738">
    <property type="entry name" value="AsnB_N"/>
</dbReference>